<feature type="domain" description="STAS" evidence="1">
    <location>
        <begin position="1"/>
        <end position="65"/>
    </location>
</feature>
<evidence type="ECO:0000313" key="2">
    <source>
        <dbReference type="EMBL" id="AJQ95172.1"/>
    </source>
</evidence>
<gene>
    <name evidence="2" type="ORF">YC6258_03136</name>
</gene>
<dbReference type="PROSITE" id="PS50801">
    <property type="entry name" value="STAS"/>
    <property type="match status" value="1"/>
</dbReference>
<dbReference type="PIRSF" id="PIRSF029548">
    <property type="entry name" value="UCP029548"/>
    <property type="match status" value="1"/>
</dbReference>
<dbReference type="EMBL" id="CP007142">
    <property type="protein sequence ID" value="AJQ95172.1"/>
    <property type="molecule type" value="Genomic_DNA"/>
</dbReference>
<accession>A0A0C5VKF6</accession>
<protein>
    <submittedName>
        <fullName evidence="2">Anti-anti-sigma regulatory factor (Antagonist of anti-sigma factor)</fullName>
    </submittedName>
</protein>
<dbReference type="PATRIC" id="fig|1445510.3.peg.3100"/>
<dbReference type="HOGENOM" id="CLU_130803_1_0_6"/>
<dbReference type="KEGG" id="gsn:YC6258_03136"/>
<keyword evidence="3" id="KW-1185">Reference proteome</keyword>
<dbReference type="InterPro" id="IPR036513">
    <property type="entry name" value="STAS_dom_sf"/>
</dbReference>
<name>A0A0C5VKF6_9GAMM</name>
<dbReference type="SUPFAM" id="SSF52091">
    <property type="entry name" value="SpoIIaa-like"/>
    <property type="match status" value="1"/>
</dbReference>
<proteinExistence type="predicted"/>
<dbReference type="InterPro" id="IPR014557">
    <property type="entry name" value="UCP029548_STAS-type"/>
</dbReference>
<reference evidence="2 3" key="1">
    <citation type="submission" date="2014-01" db="EMBL/GenBank/DDBJ databases">
        <title>Full genme sequencing of cellulolytic bacterium Gynuella sunshinyii YC6258T gen. nov., sp. nov.</title>
        <authorList>
            <person name="Khan H."/>
            <person name="Chung E.J."/>
            <person name="Chung Y.R."/>
        </authorList>
    </citation>
    <scope>NUCLEOTIDE SEQUENCE [LARGE SCALE GENOMIC DNA]</scope>
    <source>
        <strain evidence="2 3">YC6258</strain>
    </source>
</reference>
<organism evidence="2 3">
    <name type="scientific">Gynuella sunshinyii YC6258</name>
    <dbReference type="NCBI Taxonomy" id="1445510"/>
    <lineage>
        <taxon>Bacteria</taxon>
        <taxon>Pseudomonadati</taxon>
        <taxon>Pseudomonadota</taxon>
        <taxon>Gammaproteobacteria</taxon>
        <taxon>Oceanospirillales</taxon>
        <taxon>Saccharospirillaceae</taxon>
        <taxon>Gynuella</taxon>
    </lineage>
</organism>
<evidence type="ECO:0000259" key="1">
    <source>
        <dbReference type="PROSITE" id="PS50801"/>
    </source>
</evidence>
<dbReference type="CDD" id="cd07043">
    <property type="entry name" value="STAS_anti-anti-sigma_factors"/>
    <property type="match status" value="1"/>
</dbReference>
<evidence type="ECO:0000313" key="3">
    <source>
        <dbReference type="Proteomes" id="UP000032266"/>
    </source>
</evidence>
<dbReference type="InterPro" id="IPR002645">
    <property type="entry name" value="STAS_dom"/>
</dbReference>
<dbReference type="AlphaFoldDB" id="A0A0C5VKF6"/>
<dbReference type="STRING" id="1445510.YC6258_03136"/>
<dbReference type="Proteomes" id="UP000032266">
    <property type="component" value="Chromosome"/>
</dbReference>
<sequence>MYTDASFRSVVVDLTETECIDSTSLGLLAKISIKTKQRIGHIPTLISTNDDVTRILLSMGFKDQVFVIAASYQQEDYHLAEVSPVECTEKSAEQRVIEAHKILMDLNDHNRSQFKDLVYALEHSHH</sequence>
<dbReference type="Gene3D" id="3.30.750.24">
    <property type="entry name" value="STAS domain"/>
    <property type="match status" value="1"/>
</dbReference>